<dbReference type="InterPro" id="IPR022617">
    <property type="entry name" value="Rad60/SUMO-like_dom"/>
</dbReference>
<dbReference type="PANTHER" id="PTHR10677:SF3">
    <property type="entry name" value="FI07626P-RELATED"/>
    <property type="match status" value="1"/>
</dbReference>
<reference evidence="2 3" key="1">
    <citation type="submission" date="2024-04" db="EMBL/GenBank/DDBJ databases">
        <title>Tritrichomonas musculus Genome.</title>
        <authorList>
            <person name="Alves-Ferreira E."/>
            <person name="Grigg M."/>
            <person name="Lorenzi H."/>
            <person name="Galac M."/>
        </authorList>
    </citation>
    <scope>NUCLEOTIDE SEQUENCE [LARGE SCALE GENOMIC DNA]</scope>
    <source>
        <strain evidence="2 3">EAF2021</strain>
    </source>
</reference>
<dbReference type="CDD" id="cd17039">
    <property type="entry name" value="Ubl_ubiquitin_like"/>
    <property type="match status" value="1"/>
</dbReference>
<sequence length="154" mass="16880">MKLFVQSPISLPNPHKEEFNVDLNTPIKNLAENAAEKFGVDSKKLKLCLGETRLNEEGTVASCNLVEGGTLDSVIEKYIVIHYPSGRNVEYPVEPNTQIKELTDIASHEINIPFADQIKLLYEGQLLEDGNTIESCKLPDGADISATIVLTAGK</sequence>
<feature type="domain" description="Ubiquitin-like" evidence="1">
    <location>
        <begin position="77"/>
        <end position="153"/>
    </location>
</feature>
<dbReference type="InterPro" id="IPR015496">
    <property type="entry name" value="Ubiquilin"/>
</dbReference>
<accession>A0ABR2GQB8</accession>
<dbReference type="PROSITE" id="PS50053">
    <property type="entry name" value="UBIQUITIN_2"/>
    <property type="match status" value="2"/>
</dbReference>
<evidence type="ECO:0000313" key="2">
    <source>
        <dbReference type="EMBL" id="KAK8836081.1"/>
    </source>
</evidence>
<dbReference type="InterPro" id="IPR029071">
    <property type="entry name" value="Ubiquitin-like_domsf"/>
</dbReference>
<dbReference type="InterPro" id="IPR000626">
    <property type="entry name" value="Ubiquitin-like_dom"/>
</dbReference>
<gene>
    <name evidence="2" type="ORF">M9Y10_040037</name>
</gene>
<dbReference type="SUPFAM" id="SSF54236">
    <property type="entry name" value="Ubiquitin-like"/>
    <property type="match status" value="2"/>
</dbReference>
<keyword evidence="3" id="KW-1185">Reference proteome</keyword>
<feature type="domain" description="Ubiquitin-like" evidence="1">
    <location>
        <begin position="1"/>
        <end position="77"/>
    </location>
</feature>
<comment type="caution">
    <text evidence="2">The sequence shown here is derived from an EMBL/GenBank/DDBJ whole genome shotgun (WGS) entry which is preliminary data.</text>
</comment>
<dbReference type="Pfam" id="PF11976">
    <property type="entry name" value="Rad60-SLD"/>
    <property type="match status" value="1"/>
</dbReference>
<dbReference type="PANTHER" id="PTHR10677">
    <property type="entry name" value="UBIQUILIN"/>
    <property type="match status" value="1"/>
</dbReference>
<evidence type="ECO:0000259" key="1">
    <source>
        <dbReference type="PROSITE" id="PS50053"/>
    </source>
</evidence>
<proteinExistence type="predicted"/>
<dbReference type="Proteomes" id="UP001470230">
    <property type="component" value="Unassembled WGS sequence"/>
</dbReference>
<dbReference type="SMART" id="SM00213">
    <property type="entry name" value="UBQ"/>
    <property type="match status" value="2"/>
</dbReference>
<name>A0ABR2GQB8_9EUKA</name>
<dbReference type="Gene3D" id="3.10.20.90">
    <property type="entry name" value="Phosphatidylinositol 3-kinase Catalytic Subunit, Chain A, domain 1"/>
    <property type="match status" value="2"/>
</dbReference>
<protein>
    <recommendedName>
        <fullName evidence="1">Ubiquitin-like domain-containing protein</fullName>
    </recommendedName>
</protein>
<evidence type="ECO:0000313" key="3">
    <source>
        <dbReference type="Proteomes" id="UP001470230"/>
    </source>
</evidence>
<dbReference type="EMBL" id="JAPFFF010000069">
    <property type="protein sequence ID" value="KAK8836081.1"/>
    <property type="molecule type" value="Genomic_DNA"/>
</dbReference>
<organism evidence="2 3">
    <name type="scientific">Tritrichomonas musculus</name>
    <dbReference type="NCBI Taxonomy" id="1915356"/>
    <lineage>
        <taxon>Eukaryota</taxon>
        <taxon>Metamonada</taxon>
        <taxon>Parabasalia</taxon>
        <taxon>Tritrichomonadida</taxon>
        <taxon>Tritrichomonadidae</taxon>
        <taxon>Tritrichomonas</taxon>
    </lineage>
</organism>